<evidence type="ECO:0000313" key="3">
    <source>
        <dbReference type="Proteomes" id="UP001056201"/>
    </source>
</evidence>
<evidence type="ECO:0000256" key="1">
    <source>
        <dbReference type="SAM" id="MobiDB-lite"/>
    </source>
</evidence>
<dbReference type="InterPro" id="IPR027417">
    <property type="entry name" value="P-loop_NTPase"/>
</dbReference>
<evidence type="ECO:0000313" key="2">
    <source>
        <dbReference type="EMBL" id="URI11047.1"/>
    </source>
</evidence>
<sequence>MTKRTRSCPELRRDGLHLFDAWAKQYGDVESVYEVAPSGVGYRISQRFSKFRNLPSLMGHYRSFADVVTLDDLKQQEAAAGKRFPVPKIQGGRPQNVVVKRSQLQTDFFGVPKVVRSGAGVIQFELQDPTKAAIEPVPADPKMGRAEQTWAIRAGGATLKSGIATEAEAREQLVAMATTPRTELDPKSLLGQFANLRELTRSTKGKINALSLTGLANKAGLDYRLIDPAAPDHPGSKINQAVQSIVKVWKDTAADRGTQLVFCDLSVPLSARAGMAAKPKRAYVRDADGRVTHKQATLHTIDGWEGYPFYMVKSDRGMAVYEPVSGVMLRDGFADKAAVTAWASGLLADQKNREKWLDARDRYGELTDDQISEYRDQKELETEPDGSNELSRADLEAVAGASAFSVYDDMKAKLVAAGIPAAEIEFVHDHDTPSAKDKLFKRVKAGTVRVLFGSTPKMGAGTNVQDRLVGLHHVDAPWRPSDLEQREGRIIRRGNMLYERDPDGFEVFIGRYATEQTYDTRRWQLLEHKAAGIEQLRNYAGQAEIEDVASEAANAADMKAAASGNPLILQETQLRTEVRRLESLEKAHKDNVLTMARRAADQQQYADRYGPEKLANLRTLVADRNAVPFDPENPSARIGGKAYTGKEAIQKRLAFVVAELQTSSGSDAVVAVEYRGLPFFFKGGTNMVSVEGPAGHIHSYGKNETVSTAGLLTRLGNAAERLDAHVVDVERHIARAAAEAASLRTQSQQPFADAQLLKDTKAKHGVVQRNLMKASQGEAVSPAERGEFNAALKERRAQLEKLGFGAELKASDAADVAFSRANGLAPAGGRRAAVEALASTIAQRWASAPEIVVVEDMNDPAIPAAVRQTDTAQRSQGASGEPEGFFHAGKVYLLASQLPGDAQVVRVLFHEALGHYGLRGTFGDGLGEILDNLARLNAGKVREKAKQYGLDYDVPADRRMAAEEVLAEMAQKSPTIGWVQRAVAAVRAALRRFVPGFGQMALSDGEIIRDYILPARAFVQRGGPAGGPGGGVALSRSSLAALRSIDQKSVRNAFLDATTSHASTTLWGRTVGK</sequence>
<organism evidence="2 3">
    <name type="scientific">Aquincola tertiaricarbonis</name>
    <dbReference type="NCBI Taxonomy" id="391953"/>
    <lineage>
        <taxon>Bacteria</taxon>
        <taxon>Pseudomonadati</taxon>
        <taxon>Pseudomonadota</taxon>
        <taxon>Betaproteobacteria</taxon>
        <taxon>Burkholderiales</taxon>
        <taxon>Sphaerotilaceae</taxon>
        <taxon>Aquincola</taxon>
    </lineage>
</organism>
<accession>A0ABY4SCJ3</accession>
<dbReference type="Gene3D" id="3.40.50.300">
    <property type="entry name" value="P-loop containing nucleotide triphosphate hydrolases"/>
    <property type="match status" value="1"/>
</dbReference>
<dbReference type="InterPro" id="IPR052933">
    <property type="entry name" value="DNA_Protect_Modify"/>
</dbReference>
<gene>
    <name evidence="2" type="ORF">MW290_18940</name>
</gene>
<dbReference type="PANTHER" id="PTHR41313">
    <property type="entry name" value="ADENINE-SPECIFIC METHYLTRANSFERASE"/>
    <property type="match status" value="1"/>
</dbReference>
<protein>
    <recommendedName>
        <fullName evidence="4">Helicase C-terminal domain-containing protein</fullName>
    </recommendedName>
</protein>
<dbReference type="RefSeq" id="WP_250199245.1">
    <property type="nucleotide sequence ID" value="NZ_CP097636.1"/>
</dbReference>
<reference evidence="2" key="1">
    <citation type="submission" date="2022-05" db="EMBL/GenBank/DDBJ databases">
        <title>An RpoN-dependent PEP-CTERM gene is involved in floc formation of an Aquincola tertiaricarbonis strain.</title>
        <authorList>
            <person name="Qiu D."/>
            <person name="Xia M."/>
        </authorList>
    </citation>
    <scope>NUCLEOTIDE SEQUENCE</scope>
    <source>
        <strain evidence="2">RN12</strain>
    </source>
</reference>
<dbReference type="PANTHER" id="PTHR41313:SF1">
    <property type="entry name" value="DNA METHYLASE ADENINE-SPECIFIC DOMAIN-CONTAINING PROTEIN"/>
    <property type="match status" value="1"/>
</dbReference>
<feature type="region of interest" description="Disordered" evidence="1">
    <location>
        <begin position="368"/>
        <end position="389"/>
    </location>
</feature>
<name>A0ABY4SCJ3_AQUTE</name>
<feature type="compositionally biased region" description="Basic and acidic residues" evidence="1">
    <location>
        <begin position="372"/>
        <end position="381"/>
    </location>
</feature>
<proteinExistence type="predicted"/>
<evidence type="ECO:0008006" key="4">
    <source>
        <dbReference type="Google" id="ProtNLM"/>
    </source>
</evidence>
<keyword evidence="3" id="KW-1185">Reference proteome</keyword>
<dbReference type="Proteomes" id="UP001056201">
    <property type="component" value="Chromosome 2"/>
</dbReference>
<dbReference type="SUPFAM" id="SSF52540">
    <property type="entry name" value="P-loop containing nucleoside triphosphate hydrolases"/>
    <property type="match status" value="1"/>
</dbReference>
<dbReference type="EMBL" id="CP097636">
    <property type="protein sequence ID" value="URI11047.1"/>
    <property type="molecule type" value="Genomic_DNA"/>
</dbReference>